<proteinExistence type="predicted"/>
<evidence type="ECO:0000313" key="2">
    <source>
        <dbReference type="Proteomes" id="UP001151081"/>
    </source>
</evidence>
<accession>A0A9X3XDB6</accession>
<comment type="caution">
    <text evidence="1">The sequence shown here is derived from an EMBL/GenBank/DDBJ whole genome shotgun (WGS) entry which is preliminary data.</text>
</comment>
<gene>
    <name evidence="1" type="ORF">KEG57_42475</name>
</gene>
<dbReference type="EMBL" id="JAGTJJ010000049">
    <property type="protein sequence ID" value="MDC3987210.1"/>
    <property type="molecule type" value="Genomic_DNA"/>
</dbReference>
<sequence length="383" mass="42774">MSEVAFHAWCEESAKVDAFIAAVLALMGADAYCRPEPPTPGRPRWTGWDDVPVAEVVEILREKFTRKSAALLWGTGRGASGEQFWLRMQCHGVDYNVGRWKPEVLLGGDWQDFPSPEEMRCFEFVLPDGERSPAAEAAYVAMYHQRMCEHALLCVCSPDESKRVTTGCISSGRWYAPLEIAGTYHLDGNVARDLVLSWMYIHEGERIEYIAGLPMDALAARIEATPKGTRIGIATNAKHRGEHIVLDMEATNTKLGWPLHPGAVRRGARKRLPTDVELSREEVLAALQLPPVVLLEALEASAVPDQDWRDAEAIARAMTEAKEKGGATSEIYWPDGTHVQFLKHHAPYHVRRLPNGGVLLATHPYRTLWQLWADALNLLGIRR</sequence>
<evidence type="ECO:0000313" key="1">
    <source>
        <dbReference type="EMBL" id="MDC3987210.1"/>
    </source>
</evidence>
<dbReference type="Proteomes" id="UP001151081">
    <property type="component" value="Unassembled WGS sequence"/>
</dbReference>
<organism evidence="1 2">
    <name type="scientific">Polyangium jinanense</name>
    <dbReference type="NCBI Taxonomy" id="2829994"/>
    <lineage>
        <taxon>Bacteria</taxon>
        <taxon>Pseudomonadati</taxon>
        <taxon>Myxococcota</taxon>
        <taxon>Polyangia</taxon>
        <taxon>Polyangiales</taxon>
        <taxon>Polyangiaceae</taxon>
        <taxon>Polyangium</taxon>
    </lineage>
</organism>
<dbReference type="RefSeq" id="WP_272459568.1">
    <property type="nucleotide sequence ID" value="NZ_JAGTJJ010000049.1"/>
</dbReference>
<name>A0A9X3XDB6_9BACT</name>
<reference evidence="1 2" key="1">
    <citation type="submission" date="2021-04" db="EMBL/GenBank/DDBJ databases">
        <title>Genome analysis of Polyangium sp.</title>
        <authorList>
            <person name="Li Y."/>
            <person name="Wang J."/>
        </authorList>
    </citation>
    <scope>NUCLEOTIDE SEQUENCE [LARGE SCALE GENOMIC DNA]</scope>
    <source>
        <strain evidence="1 2">SDU14</strain>
    </source>
</reference>
<dbReference type="AlphaFoldDB" id="A0A9X3XDB6"/>
<keyword evidence="2" id="KW-1185">Reference proteome</keyword>
<protein>
    <submittedName>
        <fullName evidence="1">Uncharacterized protein</fullName>
    </submittedName>
</protein>